<evidence type="ECO:0000256" key="2">
    <source>
        <dbReference type="ARBA" id="ARBA00022741"/>
    </source>
</evidence>
<evidence type="ECO:0000256" key="9">
    <source>
        <dbReference type="HAMAP-Rule" id="MF_01884"/>
    </source>
</evidence>
<dbReference type="InterPro" id="IPR036269">
    <property type="entry name" value="Rho_N_sf"/>
</dbReference>
<dbReference type="Gene3D" id="2.40.50.140">
    <property type="entry name" value="Nucleic acid-binding proteins"/>
    <property type="match status" value="1"/>
</dbReference>
<keyword evidence="3 9" id="KW-0378">Hydrolase</keyword>
<dbReference type="GO" id="GO:0003723">
    <property type="term" value="F:RNA binding"/>
    <property type="evidence" value="ECO:0007669"/>
    <property type="project" value="UniProtKB-UniRule"/>
</dbReference>
<dbReference type="SMART" id="SM00357">
    <property type="entry name" value="CSP"/>
    <property type="match status" value="1"/>
</dbReference>
<dbReference type="InterPro" id="IPR004665">
    <property type="entry name" value="Term_rho"/>
</dbReference>
<keyword evidence="4 9" id="KW-0347">Helicase</keyword>
<feature type="domain" description="Rho RNA-BD" evidence="12">
    <location>
        <begin position="48"/>
        <end position="123"/>
    </location>
</feature>
<comment type="function">
    <text evidence="9">Facilitates transcription termination by a mechanism that involves Rho binding to the nascent RNA, activation of Rho's RNA-dependent ATPase activity, and release of the mRNA from the DNA template.</text>
</comment>
<dbReference type="InterPro" id="IPR003593">
    <property type="entry name" value="AAA+_ATPase"/>
</dbReference>
<keyword evidence="6 9" id="KW-0694">RNA-binding</keyword>
<evidence type="ECO:0000256" key="11">
    <source>
        <dbReference type="PROSITE-ProRule" id="PRU01203"/>
    </source>
</evidence>
<dbReference type="Gene3D" id="3.40.50.300">
    <property type="entry name" value="P-loop containing nucleotide triphosphate hydrolases"/>
    <property type="match status" value="1"/>
</dbReference>
<dbReference type="GO" id="GO:0006353">
    <property type="term" value="P:DNA-templated transcription termination"/>
    <property type="evidence" value="ECO:0007669"/>
    <property type="project" value="UniProtKB-UniRule"/>
</dbReference>
<comment type="caution">
    <text evidence="9">Lacks conserved residue(s) required for the propagation of feature annotation.</text>
</comment>
<dbReference type="CDD" id="cd04459">
    <property type="entry name" value="Rho_CSD"/>
    <property type="match status" value="1"/>
</dbReference>
<dbReference type="InterPro" id="IPR012340">
    <property type="entry name" value="NA-bd_OB-fold"/>
</dbReference>
<dbReference type="SMART" id="SM00959">
    <property type="entry name" value="Rho_N"/>
    <property type="match status" value="1"/>
</dbReference>
<dbReference type="GO" id="GO:0005524">
    <property type="term" value="F:ATP binding"/>
    <property type="evidence" value="ECO:0007669"/>
    <property type="project" value="UniProtKB-UniRule"/>
</dbReference>
<keyword evidence="1 9" id="KW-0806">Transcription termination</keyword>
<protein>
    <recommendedName>
        <fullName evidence="9 10">Transcription termination factor Rho</fullName>
        <ecNumber evidence="9 10">3.6.4.-</ecNumber>
    </recommendedName>
    <alternativeName>
        <fullName evidence="9">ATP-dependent helicase Rho</fullName>
    </alternativeName>
</protein>
<evidence type="ECO:0000313" key="13">
    <source>
        <dbReference type="EMBL" id="TDQ44675.1"/>
    </source>
</evidence>
<dbReference type="InterPro" id="IPR011112">
    <property type="entry name" value="Rho-like_N"/>
</dbReference>
<keyword evidence="14" id="KW-1185">Reference proteome</keyword>
<dbReference type="NCBIfam" id="NF006886">
    <property type="entry name" value="PRK09376.1"/>
    <property type="match status" value="1"/>
</dbReference>
<evidence type="ECO:0000256" key="5">
    <source>
        <dbReference type="ARBA" id="ARBA00022840"/>
    </source>
</evidence>
<dbReference type="InterPro" id="IPR041703">
    <property type="entry name" value="Rho_factor_ATP-bd"/>
</dbReference>
<comment type="subunit">
    <text evidence="9">Homohexamer. The homohexamer assembles into an open ring structure.</text>
</comment>
<dbReference type="PANTHER" id="PTHR46425:SF1">
    <property type="entry name" value="TRANSCRIPTION TERMINATION FACTOR RHO"/>
    <property type="match status" value="1"/>
</dbReference>
<evidence type="ECO:0000256" key="4">
    <source>
        <dbReference type="ARBA" id="ARBA00022806"/>
    </source>
</evidence>
<dbReference type="GO" id="GO:0016787">
    <property type="term" value="F:hydrolase activity"/>
    <property type="evidence" value="ECO:0007669"/>
    <property type="project" value="UniProtKB-KW"/>
</dbReference>
<dbReference type="GO" id="GO:0008186">
    <property type="term" value="F:ATP-dependent activity, acting on RNA"/>
    <property type="evidence" value="ECO:0007669"/>
    <property type="project" value="UniProtKB-UniRule"/>
</dbReference>
<feature type="binding site" evidence="9">
    <location>
        <begin position="182"/>
        <end position="187"/>
    </location>
    <ligand>
        <name>ATP</name>
        <dbReference type="ChEBI" id="CHEBI:30616"/>
    </ligand>
</feature>
<dbReference type="InterPro" id="IPR027417">
    <property type="entry name" value="P-loop_NTPase"/>
</dbReference>
<dbReference type="SMART" id="SM00382">
    <property type="entry name" value="AAA"/>
    <property type="match status" value="1"/>
</dbReference>
<keyword evidence="8 9" id="KW-0804">Transcription</keyword>
<comment type="caution">
    <text evidence="13">The sequence shown here is derived from an EMBL/GenBank/DDBJ whole genome shotgun (WGS) entry which is preliminary data.</text>
</comment>
<dbReference type="GO" id="GO:0005829">
    <property type="term" value="C:cytosol"/>
    <property type="evidence" value="ECO:0007669"/>
    <property type="project" value="UniProtKB-ARBA"/>
</dbReference>
<dbReference type="PANTHER" id="PTHR46425">
    <property type="entry name" value="TRANSCRIPTION TERMINATION FACTOR RHO"/>
    <property type="match status" value="1"/>
</dbReference>
<gene>
    <name evidence="9" type="primary">rho</name>
    <name evidence="13" type="ORF">DFR43_10214</name>
</gene>
<feature type="binding site" evidence="9">
    <location>
        <position position="213"/>
    </location>
    <ligand>
        <name>ATP</name>
        <dbReference type="ChEBI" id="CHEBI:30616"/>
    </ligand>
</feature>
<comment type="similarity">
    <text evidence="9 11">Belongs to the Rho family.</text>
</comment>
<evidence type="ECO:0000256" key="3">
    <source>
        <dbReference type="ARBA" id="ARBA00022801"/>
    </source>
</evidence>
<dbReference type="HAMAP" id="MF_01884">
    <property type="entry name" value="Rho"/>
    <property type="match status" value="1"/>
</dbReference>
<proteinExistence type="inferred from homology"/>
<dbReference type="EMBL" id="SNYL01000002">
    <property type="protein sequence ID" value="TDQ44675.1"/>
    <property type="molecule type" value="Genomic_DNA"/>
</dbReference>
<evidence type="ECO:0000313" key="14">
    <source>
        <dbReference type="Proteomes" id="UP000295510"/>
    </source>
</evidence>
<dbReference type="Pfam" id="PF07498">
    <property type="entry name" value="Rho_N"/>
    <property type="match status" value="1"/>
</dbReference>
<evidence type="ECO:0000256" key="10">
    <source>
        <dbReference type="NCBIfam" id="TIGR00767"/>
    </source>
</evidence>
<dbReference type="SUPFAM" id="SSF50249">
    <property type="entry name" value="Nucleic acid-binding proteins"/>
    <property type="match status" value="1"/>
</dbReference>
<dbReference type="InterPro" id="IPR000194">
    <property type="entry name" value="ATPase_F1/V1/A1_a/bsu_nucl-bd"/>
</dbReference>
<dbReference type="SUPFAM" id="SSF68912">
    <property type="entry name" value="Rho N-terminal domain-like"/>
    <property type="match status" value="1"/>
</dbReference>
<keyword evidence="7 9" id="KW-0805">Transcription regulation</keyword>
<keyword evidence="2 9" id="KW-0547">Nucleotide-binding</keyword>
<accession>A0A4R6UI56</accession>
<keyword evidence="5 9" id="KW-0067">ATP-binding</keyword>
<dbReference type="Proteomes" id="UP000295510">
    <property type="component" value="Unassembled WGS sequence"/>
</dbReference>
<dbReference type="Gene3D" id="1.10.720.10">
    <property type="match status" value="1"/>
</dbReference>
<sequence length="421" mass="47791">MHLNELKALHVSEVLKQAEALEIENTGRMRKQELMFAIIKKRAKAGEQVFADGILEVLPDGFGFLRNMDTSFTASTDDIYISPSQIRRFNLHTGDMIEGEVRTPKDGERYFALNKLDKINGLPPEQNKHKIMFENLTPLFPKEQMRLEREAFKGEENITGRVIDIIAPIGKGQRALIVAPPKSGKTVMMQSIAHAITANYPEVTLMVLLVDERPEEVTEMQRTVKGDVIASTFDEPAARHVHVAEMVIERAKRLVELKKDVVILLDSITRLARAYNNVLPSSGKVLTGGVDANALQRPKRFFGAARNVEEGGSLTIIATALVDTGSRMDEVIFEEFKGTGNCEIHLDRRLYEKRVFPSIQLNRSGTRREELLLQPEILQKTRILRQFMYNMDEIEAMEMVLKSMKQTKNNHEFFDLMRRGG</sequence>
<evidence type="ECO:0000259" key="12">
    <source>
        <dbReference type="PROSITE" id="PS51856"/>
    </source>
</evidence>
<organism evidence="13 14">
    <name type="scientific">Tepidicella xavieri</name>
    <dbReference type="NCBI Taxonomy" id="360241"/>
    <lineage>
        <taxon>Bacteria</taxon>
        <taxon>Pseudomonadati</taxon>
        <taxon>Pseudomonadota</taxon>
        <taxon>Betaproteobacteria</taxon>
        <taxon>Burkholderiales</taxon>
        <taxon>Tepidicella</taxon>
    </lineage>
</organism>
<dbReference type="PROSITE" id="PS51856">
    <property type="entry name" value="RHO_RNA_BD"/>
    <property type="match status" value="1"/>
</dbReference>
<dbReference type="CDD" id="cd01128">
    <property type="entry name" value="rho_factor_C"/>
    <property type="match status" value="1"/>
</dbReference>
<dbReference type="FunFam" id="3.40.50.300:FF:000072">
    <property type="entry name" value="Transcription termination factor Rho"/>
    <property type="match status" value="1"/>
</dbReference>
<evidence type="ECO:0000256" key="8">
    <source>
        <dbReference type="ARBA" id="ARBA00023163"/>
    </source>
</evidence>
<evidence type="ECO:0000256" key="1">
    <source>
        <dbReference type="ARBA" id="ARBA00022472"/>
    </source>
</evidence>
<dbReference type="InterPro" id="IPR011113">
    <property type="entry name" value="Rho_RNA-bd"/>
</dbReference>
<dbReference type="EC" id="3.6.4.-" evidence="9 10"/>
<dbReference type="InterPro" id="IPR011129">
    <property type="entry name" value="CSD"/>
</dbReference>
<dbReference type="SUPFAM" id="SSF52540">
    <property type="entry name" value="P-loop containing nucleoside triphosphate hydrolases"/>
    <property type="match status" value="1"/>
</dbReference>
<dbReference type="Pfam" id="PF00006">
    <property type="entry name" value="ATP-synt_ab"/>
    <property type="match status" value="1"/>
</dbReference>
<evidence type="ECO:0000256" key="7">
    <source>
        <dbReference type="ARBA" id="ARBA00023015"/>
    </source>
</evidence>
<feature type="binding site" evidence="9">
    <location>
        <begin position="170"/>
        <end position="175"/>
    </location>
    <ligand>
        <name>ATP</name>
        <dbReference type="ChEBI" id="CHEBI:30616"/>
    </ligand>
</feature>
<dbReference type="NCBIfam" id="TIGR00767">
    <property type="entry name" value="rho"/>
    <property type="match status" value="1"/>
</dbReference>
<dbReference type="AlphaFoldDB" id="A0A4R6UI56"/>
<dbReference type="GO" id="GO:0004386">
    <property type="term" value="F:helicase activity"/>
    <property type="evidence" value="ECO:0007669"/>
    <property type="project" value="UniProtKB-UniRule"/>
</dbReference>
<dbReference type="OrthoDB" id="9805197at2"/>
<reference evidence="13 14" key="1">
    <citation type="submission" date="2019-03" db="EMBL/GenBank/DDBJ databases">
        <title>Genomic Encyclopedia of Type Strains, Phase IV (KMG-IV): sequencing the most valuable type-strain genomes for metagenomic binning, comparative biology and taxonomic classification.</title>
        <authorList>
            <person name="Goeker M."/>
        </authorList>
    </citation>
    <scope>NUCLEOTIDE SEQUENCE [LARGE SCALE GENOMIC DNA]</scope>
    <source>
        <strain evidence="13 14">DSM 19605</strain>
    </source>
</reference>
<dbReference type="Pfam" id="PF07497">
    <property type="entry name" value="Rho_RNA_bind"/>
    <property type="match status" value="1"/>
</dbReference>
<dbReference type="RefSeq" id="WP_133595607.1">
    <property type="nucleotide sequence ID" value="NZ_SNYL01000002.1"/>
</dbReference>
<evidence type="ECO:0000256" key="6">
    <source>
        <dbReference type="ARBA" id="ARBA00022884"/>
    </source>
</evidence>
<name>A0A4R6UI56_9BURK</name>